<organism evidence="2 3">
    <name type="scientific">Acanthamoeba castellanii (strain ATCC 30010 / Neff)</name>
    <dbReference type="NCBI Taxonomy" id="1257118"/>
    <lineage>
        <taxon>Eukaryota</taxon>
        <taxon>Amoebozoa</taxon>
        <taxon>Discosea</taxon>
        <taxon>Longamoebia</taxon>
        <taxon>Centramoebida</taxon>
        <taxon>Acanthamoebidae</taxon>
        <taxon>Acanthamoeba</taxon>
    </lineage>
</organism>
<accession>L8HES2</accession>
<sequence length="78" mass="7970">MMGGASPSYVDFSNNDSTTTNLAPNGGPPLDDLLKDDLWDLVNGGVAAAAGHLYSDAPPADADIAAALRDIDELAINL</sequence>
<evidence type="ECO:0000256" key="1">
    <source>
        <dbReference type="SAM" id="MobiDB-lite"/>
    </source>
</evidence>
<keyword evidence="3" id="KW-1185">Reference proteome</keyword>
<dbReference type="VEuPathDB" id="AmoebaDB:ACA1_399070"/>
<dbReference type="GeneID" id="14923874"/>
<dbReference type="AlphaFoldDB" id="L8HES2"/>
<dbReference type="EMBL" id="KB007869">
    <property type="protein sequence ID" value="ELR22911.1"/>
    <property type="molecule type" value="Genomic_DNA"/>
</dbReference>
<evidence type="ECO:0000313" key="3">
    <source>
        <dbReference type="Proteomes" id="UP000011083"/>
    </source>
</evidence>
<protein>
    <submittedName>
        <fullName evidence="2">Uncharacterized protein</fullName>
    </submittedName>
</protein>
<name>L8HES2_ACACF</name>
<feature type="region of interest" description="Disordered" evidence="1">
    <location>
        <begin position="1"/>
        <end position="29"/>
    </location>
</feature>
<proteinExistence type="predicted"/>
<dbReference type="RefSeq" id="XP_004351688.1">
    <property type="nucleotide sequence ID" value="XM_004351636.1"/>
</dbReference>
<feature type="compositionally biased region" description="Polar residues" evidence="1">
    <location>
        <begin position="11"/>
        <end position="23"/>
    </location>
</feature>
<dbReference type="Proteomes" id="UP000011083">
    <property type="component" value="Unassembled WGS sequence"/>
</dbReference>
<gene>
    <name evidence="2" type="ORF">ACA1_399070</name>
</gene>
<dbReference type="KEGG" id="acan:ACA1_399070"/>
<evidence type="ECO:0000313" key="2">
    <source>
        <dbReference type="EMBL" id="ELR22911.1"/>
    </source>
</evidence>
<reference evidence="2 3" key="1">
    <citation type="journal article" date="2013" name="Genome Biol.">
        <title>Genome of Acanthamoeba castellanii highlights extensive lateral gene transfer and early evolution of tyrosine kinase signaling.</title>
        <authorList>
            <person name="Clarke M."/>
            <person name="Lohan A.J."/>
            <person name="Liu B."/>
            <person name="Lagkouvardos I."/>
            <person name="Roy S."/>
            <person name="Zafar N."/>
            <person name="Bertelli C."/>
            <person name="Schilde C."/>
            <person name="Kianianmomeni A."/>
            <person name="Burglin T.R."/>
            <person name="Frech C."/>
            <person name="Turcotte B."/>
            <person name="Kopec K.O."/>
            <person name="Synnott J.M."/>
            <person name="Choo C."/>
            <person name="Paponov I."/>
            <person name="Finkler A."/>
            <person name="Soon Heng Tan C."/>
            <person name="Hutchins A.P."/>
            <person name="Weinmeier T."/>
            <person name="Rattei T."/>
            <person name="Chu J.S."/>
            <person name="Gimenez G."/>
            <person name="Irimia M."/>
            <person name="Rigden D.J."/>
            <person name="Fitzpatrick D.A."/>
            <person name="Lorenzo-Morales J."/>
            <person name="Bateman A."/>
            <person name="Chiu C.H."/>
            <person name="Tang P."/>
            <person name="Hegemann P."/>
            <person name="Fromm H."/>
            <person name="Raoult D."/>
            <person name="Greub G."/>
            <person name="Miranda-Saavedra D."/>
            <person name="Chen N."/>
            <person name="Nash P."/>
            <person name="Ginger M.L."/>
            <person name="Horn M."/>
            <person name="Schaap P."/>
            <person name="Caler L."/>
            <person name="Loftus B."/>
        </authorList>
    </citation>
    <scope>NUCLEOTIDE SEQUENCE [LARGE SCALE GENOMIC DNA]</scope>
    <source>
        <strain evidence="2 3">Neff</strain>
    </source>
</reference>